<dbReference type="Gene3D" id="2.60.40.10">
    <property type="entry name" value="Immunoglobulins"/>
    <property type="match status" value="1"/>
</dbReference>
<dbReference type="GO" id="GO:0030246">
    <property type="term" value="F:carbohydrate binding"/>
    <property type="evidence" value="ECO:0007669"/>
    <property type="project" value="InterPro"/>
</dbReference>
<dbReference type="InterPro" id="IPR013783">
    <property type="entry name" value="Ig-like_fold"/>
</dbReference>
<feature type="compositionally biased region" description="Basic and acidic residues" evidence="1">
    <location>
        <begin position="192"/>
        <end position="209"/>
    </location>
</feature>
<organism evidence="2">
    <name type="scientific">Chromera velia CCMP2878</name>
    <dbReference type="NCBI Taxonomy" id="1169474"/>
    <lineage>
        <taxon>Eukaryota</taxon>
        <taxon>Sar</taxon>
        <taxon>Alveolata</taxon>
        <taxon>Colpodellida</taxon>
        <taxon>Chromeraceae</taxon>
        <taxon>Chromera</taxon>
    </lineage>
</organism>
<evidence type="ECO:0000256" key="1">
    <source>
        <dbReference type="SAM" id="MobiDB-lite"/>
    </source>
</evidence>
<dbReference type="PhylomeDB" id="A0A0G4FN44"/>
<evidence type="ECO:0008006" key="3">
    <source>
        <dbReference type="Google" id="ProtNLM"/>
    </source>
</evidence>
<dbReference type="EMBL" id="CDMZ01000485">
    <property type="protein sequence ID" value="CEM15343.1"/>
    <property type="molecule type" value="Genomic_DNA"/>
</dbReference>
<protein>
    <recommendedName>
        <fullName evidence="3">CBM20 domain-containing protein</fullName>
    </recommendedName>
</protein>
<sequence length="599" mass="64659">MKGSIAFVAHCPEVRENQRVVVVGECPELGGWELGGAVSLRPAPCGLPLWVFNEVEVNLPESPVGVSGGSPDCVEEGGNIDMERVRVSELKFRLLAIPNANTTAVVGDGPEGPDPDNPVLLEPLGGGDFRVVRLVSGLPPADCSFVRERGENTIRVCAEGGGEQAKREVVGISVEWGVPESLQLALLPVPGETERQTEQLQRESEDDRVSLSGPPSQMACPPSSGGAAEERGSRMRQRARPHDNHVKSGVSICLSQAASGLGGSDIVSQRGRGGEGRGSLGESEMQSRPVGEKKMNMHSDRFRLNEVGNDSPDTESDSSVPRSPPLTSTRPFPSVHLHQRHQLEEGRQRAEGSAIPLKRQRSEAALDLAEVGWSPDERSGGVSCEGREGEVCRRDKRQRRLSVSLIDASPLSSEACKGKRGAVDGGKGVVSENGRRGGEGGEVKRNRHGHILCLHGRVRYRCKDCGGKSICEHGRQRRHCKECGGSSICVHGRRRYECKECGGSSICVHGRQRYHCKDCGGKGICEHGRHRFGCKDCGGKSVCEHGRQRSKCKDCGGAGICEHGKLRYFCKDCGGAGICVHRKDRRYCRECKQVSSLLP</sequence>
<dbReference type="InterPro" id="IPR013784">
    <property type="entry name" value="Carb-bd-like_fold"/>
</dbReference>
<proteinExistence type="predicted"/>
<reference evidence="2" key="1">
    <citation type="submission" date="2014-11" db="EMBL/GenBank/DDBJ databases">
        <authorList>
            <person name="Otto D Thomas"/>
            <person name="Naeem Raeece"/>
        </authorList>
    </citation>
    <scope>NUCLEOTIDE SEQUENCE</scope>
</reference>
<dbReference type="SUPFAM" id="SSF49452">
    <property type="entry name" value="Starch-binding domain-like"/>
    <property type="match status" value="1"/>
</dbReference>
<dbReference type="AlphaFoldDB" id="A0A0G4FN44"/>
<feature type="compositionally biased region" description="Polar residues" evidence="1">
    <location>
        <begin position="317"/>
        <end position="331"/>
    </location>
</feature>
<dbReference type="VEuPathDB" id="CryptoDB:Cvel_3522"/>
<feature type="compositionally biased region" description="Basic and acidic residues" evidence="1">
    <location>
        <begin position="290"/>
        <end position="304"/>
    </location>
</feature>
<accession>A0A0G4FN44</accession>
<feature type="compositionally biased region" description="Basic and acidic residues" evidence="1">
    <location>
        <begin position="341"/>
        <end position="350"/>
    </location>
</feature>
<evidence type="ECO:0000313" key="2">
    <source>
        <dbReference type="EMBL" id="CEM15343.1"/>
    </source>
</evidence>
<feature type="region of interest" description="Disordered" evidence="1">
    <location>
        <begin position="189"/>
        <end position="247"/>
    </location>
</feature>
<gene>
    <name evidence="2" type="ORF">Cvel_3522</name>
</gene>
<feature type="region of interest" description="Disordered" evidence="1">
    <location>
        <begin position="261"/>
        <end position="360"/>
    </location>
</feature>
<name>A0A0G4FN44_9ALVE</name>